<protein>
    <submittedName>
        <fullName evidence="1">Uncharacterized protein</fullName>
    </submittedName>
</protein>
<accession>A0AAQ3S9E2</accession>
<organism evidence="1 2">
    <name type="scientific">Vigna mungo</name>
    <name type="common">Black gram</name>
    <name type="synonym">Phaseolus mungo</name>
    <dbReference type="NCBI Taxonomy" id="3915"/>
    <lineage>
        <taxon>Eukaryota</taxon>
        <taxon>Viridiplantae</taxon>
        <taxon>Streptophyta</taxon>
        <taxon>Embryophyta</taxon>
        <taxon>Tracheophyta</taxon>
        <taxon>Spermatophyta</taxon>
        <taxon>Magnoliopsida</taxon>
        <taxon>eudicotyledons</taxon>
        <taxon>Gunneridae</taxon>
        <taxon>Pentapetalae</taxon>
        <taxon>rosids</taxon>
        <taxon>fabids</taxon>
        <taxon>Fabales</taxon>
        <taxon>Fabaceae</taxon>
        <taxon>Papilionoideae</taxon>
        <taxon>50 kb inversion clade</taxon>
        <taxon>NPAAA clade</taxon>
        <taxon>indigoferoid/millettioid clade</taxon>
        <taxon>Phaseoleae</taxon>
        <taxon>Vigna</taxon>
    </lineage>
</organism>
<evidence type="ECO:0000313" key="2">
    <source>
        <dbReference type="Proteomes" id="UP001374535"/>
    </source>
</evidence>
<proteinExistence type="predicted"/>
<dbReference type="AlphaFoldDB" id="A0AAQ3S9E2"/>
<sequence>MASMTTPTLTFPNQKLAVPFPARTPSLLSLPSFSPCRCISSDDRSGAKRGWDSVLHHFSEVAKRVDSYWKSFGDAVEDLSVKSGCVFGGLRRCRQAKGGFCGCS</sequence>
<name>A0AAQ3S9E2_VIGMU</name>
<reference evidence="1 2" key="1">
    <citation type="journal article" date="2023" name="Life. Sci Alliance">
        <title>Evolutionary insights into 3D genome organization and epigenetic landscape of Vigna mungo.</title>
        <authorList>
            <person name="Junaid A."/>
            <person name="Singh B."/>
            <person name="Bhatia S."/>
        </authorList>
    </citation>
    <scope>NUCLEOTIDE SEQUENCE [LARGE SCALE GENOMIC DNA]</scope>
    <source>
        <strain evidence="1">Urdbean</strain>
    </source>
</reference>
<keyword evidence="2" id="KW-1185">Reference proteome</keyword>
<dbReference type="EMBL" id="CP144700">
    <property type="protein sequence ID" value="WVZ22382.1"/>
    <property type="molecule type" value="Genomic_DNA"/>
</dbReference>
<evidence type="ECO:0000313" key="1">
    <source>
        <dbReference type="EMBL" id="WVZ22382.1"/>
    </source>
</evidence>
<gene>
    <name evidence="1" type="ORF">V8G54_000926</name>
</gene>
<dbReference type="Proteomes" id="UP001374535">
    <property type="component" value="Chromosome 1"/>
</dbReference>